<evidence type="ECO:0000313" key="1">
    <source>
        <dbReference type="EMBL" id="KKU99045.1"/>
    </source>
</evidence>
<evidence type="ECO:0000313" key="2">
    <source>
        <dbReference type="Proteomes" id="UP000034637"/>
    </source>
</evidence>
<accession>A0A0G1XXM6</accession>
<reference evidence="1 2" key="1">
    <citation type="journal article" date="2015" name="Nature">
        <title>rRNA introns, odd ribosomes, and small enigmatic genomes across a large radiation of phyla.</title>
        <authorList>
            <person name="Brown C.T."/>
            <person name="Hug L.A."/>
            <person name="Thomas B.C."/>
            <person name="Sharon I."/>
            <person name="Castelle C.J."/>
            <person name="Singh A."/>
            <person name="Wilkins M.J."/>
            <person name="Williams K.H."/>
            <person name="Banfield J.F."/>
        </authorList>
    </citation>
    <scope>NUCLEOTIDE SEQUENCE [LARGE SCALE GENOMIC DNA]</scope>
</reference>
<comment type="caution">
    <text evidence="1">The sequence shown here is derived from an EMBL/GenBank/DDBJ whole genome shotgun (WGS) entry which is preliminary data.</text>
</comment>
<protein>
    <recommendedName>
        <fullName evidence="3">Nucleotidyl transferase AbiEii toxin, Type IV TA system</fullName>
    </recommendedName>
</protein>
<dbReference type="EMBL" id="LCPP01000038">
    <property type="protein sequence ID" value="KKU99045.1"/>
    <property type="molecule type" value="Genomic_DNA"/>
</dbReference>
<evidence type="ECO:0008006" key="3">
    <source>
        <dbReference type="Google" id="ProtNLM"/>
    </source>
</evidence>
<sequence>MQLGHRVSEDFDIFLPTGISPAVRQKALAVIDKLDKVPVDDEHQLTLISRSGLKLTLVSYPYPPLYPLVKSDSLSLFHLADLASNKAYTVGRRGFWRDYIDMYFILHGKIVSLEQITNESQCRFGPEFFPKRFLEQLVFTADLGEMGADFLQDSVSPNEIATFFEKEAKKYTASHLGL</sequence>
<gene>
    <name evidence="1" type="ORF">UY33_C0038G0004</name>
</gene>
<organism evidence="1 2">
    <name type="scientific">Candidatus Amesbacteria bacterium GW2011_GWA1_48_9</name>
    <dbReference type="NCBI Taxonomy" id="1618355"/>
    <lineage>
        <taxon>Bacteria</taxon>
        <taxon>Candidatus Amesiibacteriota</taxon>
    </lineage>
</organism>
<dbReference type="Proteomes" id="UP000034637">
    <property type="component" value="Unassembled WGS sequence"/>
</dbReference>
<proteinExistence type="predicted"/>
<dbReference type="AlphaFoldDB" id="A0A0G1XXM6"/>
<name>A0A0G1XXM6_9BACT</name>